<sequence>MFEKYKTLVLNFYLEMKEKGFLSSDMENPGRDKLKHECLLTFSKKNSKKDRDLIQMFFDPTNEYNDPIRSIERYDLDKFRPLVAFLKREQNVRGDKNVKLLAWLLDCPSYEDWRNGAVFPTIKGKKPGDPPPPLPPPPPPPLKVNNIIFKISISFIILFIVSIAYAFWKKNKDKAIREATPTEQCMYWTGQHYEPIACNDKDANKLKIPLNKEQLANQQKITLPDTLTNWSIGKVWYARTKINGKRDFYTDSGTNPLDTTKRLLPLTDYILTRYISYDRYLLNILTWSVSLVALFSLLSIMAYRYRPKNPA</sequence>
<keyword evidence="1" id="KW-1133">Transmembrane helix</keyword>
<keyword evidence="1" id="KW-0812">Transmembrane</keyword>
<reference evidence="2" key="1">
    <citation type="submission" date="2022-12" db="EMBL/GenBank/DDBJ databases">
        <title>Genome sequence of SJ11.</title>
        <authorList>
            <person name="Woo H."/>
        </authorList>
    </citation>
    <scope>NUCLEOTIDE SEQUENCE</scope>
    <source>
        <strain evidence="2">SJ11</strain>
    </source>
</reference>
<dbReference type="Proteomes" id="UP001144341">
    <property type="component" value="Unassembled WGS sequence"/>
</dbReference>
<evidence type="ECO:0000313" key="3">
    <source>
        <dbReference type="Proteomes" id="UP001144341"/>
    </source>
</evidence>
<feature type="transmembrane region" description="Helical" evidence="1">
    <location>
        <begin position="280"/>
        <end position="303"/>
    </location>
</feature>
<dbReference type="RefSeq" id="WP_269416634.1">
    <property type="nucleotide sequence ID" value="NZ_JAPWGL010000005.1"/>
</dbReference>
<comment type="caution">
    <text evidence="2">The sequence shown here is derived from an EMBL/GenBank/DDBJ whole genome shotgun (WGS) entry which is preliminary data.</text>
</comment>
<feature type="transmembrane region" description="Helical" evidence="1">
    <location>
        <begin position="147"/>
        <end position="168"/>
    </location>
</feature>
<name>A0ABT4L1C3_9SPHI</name>
<evidence type="ECO:0000256" key="1">
    <source>
        <dbReference type="SAM" id="Phobius"/>
    </source>
</evidence>
<organism evidence="2 3">
    <name type="scientific">Pedobacter rhodius</name>
    <dbReference type="NCBI Taxonomy" id="3004098"/>
    <lineage>
        <taxon>Bacteria</taxon>
        <taxon>Pseudomonadati</taxon>
        <taxon>Bacteroidota</taxon>
        <taxon>Sphingobacteriia</taxon>
        <taxon>Sphingobacteriales</taxon>
        <taxon>Sphingobacteriaceae</taxon>
        <taxon>Pedobacter</taxon>
    </lineage>
</organism>
<accession>A0ABT4L1C3</accession>
<protein>
    <submittedName>
        <fullName evidence="2">Uncharacterized protein</fullName>
    </submittedName>
</protein>
<keyword evidence="1" id="KW-0472">Membrane</keyword>
<keyword evidence="3" id="KW-1185">Reference proteome</keyword>
<gene>
    <name evidence="2" type="ORF">O0931_16780</name>
</gene>
<dbReference type="EMBL" id="JAPWGL010000005">
    <property type="protein sequence ID" value="MCZ4224970.1"/>
    <property type="molecule type" value="Genomic_DNA"/>
</dbReference>
<evidence type="ECO:0000313" key="2">
    <source>
        <dbReference type="EMBL" id="MCZ4224970.1"/>
    </source>
</evidence>
<proteinExistence type="predicted"/>